<accession>A0A1X9LJE0</accession>
<organism evidence="1 2">
    <name type="scientific">Cnuibacter physcomitrellae</name>
    <dbReference type="NCBI Taxonomy" id="1619308"/>
    <lineage>
        <taxon>Bacteria</taxon>
        <taxon>Bacillati</taxon>
        <taxon>Actinomycetota</taxon>
        <taxon>Actinomycetes</taxon>
        <taxon>Micrococcales</taxon>
        <taxon>Microbacteriaceae</taxon>
        <taxon>Cnuibacter</taxon>
    </lineage>
</organism>
<sequence>MTDSAPLDIPEIVGRLRRFGVVVEPGLSANELSASERRYGVTFNPEHRWFLSQISPRGRGWWDWRSDTPALRQAISRPVDDILRSVNDGVFWSPEWGVRPETTAERNEVARSESAGWARLVPLVGRRYVPEHIGGEHSPVFSIVDDDMILYGRSLREFFDNEYGGIALPAVARDDDAASPLYAPWSRWVFSP</sequence>
<reference evidence="1 2" key="1">
    <citation type="submission" date="2017-04" db="EMBL/GenBank/DDBJ databases">
        <authorList>
            <person name="Afonso C.L."/>
            <person name="Miller P.J."/>
            <person name="Scott M.A."/>
            <person name="Spackman E."/>
            <person name="Goraichik I."/>
            <person name="Dimitrov K.M."/>
            <person name="Suarez D.L."/>
            <person name="Swayne D.E."/>
        </authorList>
    </citation>
    <scope>NUCLEOTIDE SEQUENCE [LARGE SCALE GENOMIC DNA]</scope>
    <source>
        <strain evidence="2">XA(T)</strain>
    </source>
</reference>
<dbReference type="STRING" id="1619308.B5808_08690"/>
<dbReference type="KEGG" id="cphy:B5808_08690"/>
<proteinExistence type="predicted"/>
<dbReference type="PANTHER" id="PTHR32011:SF2">
    <property type="entry name" value="OS08G0472400 PROTEIN"/>
    <property type="match status" value="1"/>
</dbReference>
<dbReference type="RefSeq" id="WP_085019421.1">
    <property type="nucleotide sequence ID" value="NZ_BMHD01000001.1"/>
</dbReference>
<protein>
    <submittedName>
        <fullName evidence="1">Uncharacterized protein</fullName>
    </submittedName>
</protein>
<dbReference type="AlphaFoldDB" id="A0A1X9LJE0"/>
<evidence type="ECO:0000313" key="1">
    <source>
        <dbReference type="EMBL" id="ARJ05283.1"/>
    </source>
</evidence>
<dbReference type="Proteomes" id="UP000192775">
    <property type="component" value="Chromosome"/>
</dbReference>
<gene>
    <name evidence="1" type="ORF">B5808_08690</name>
</gene>
<dbReference type="EMBL" id="CP020715">
    <property type="protein sequence ID" value="ARJ05283.1"/>
    <property type="molecule type" value="Genomic_DNA"/>
</dbReference>
<keyword evidence="2" id="KW-1185">Reference proteome</keyword>
<dbReference type="PANTHER" id="PTHR32011">
    <property type="entry name" value="OS08G0472400 PROTEIN"/>
    <property type="match status" value="1"/>
</dbReference>
<name>A0A1X9LJE0_9MICO</name>
<evidence type="ECO:0000313" key="2">
    <source>
        <dbReference type="Proteomes" id="UP000192775"/>
    </source>
</evidence>